<keyword evidence="1" id="KW-1133">Transmembrane helix</keyword>
<feature type="transmembrane region" description="Helical" evidence="1">
    <location>
        <begin position="66"/>
        <end position="90"/>
    </location>
</feature>
<keyword evidence="1" id="KW-0472">Membrane</keyword>
<keyword evidence="3" id="KW-1185">Reference proteome</keyword>
<dbReference type="RefSeq" id="WP_167695098.1">
    <property type="nucleotide sequence ID" value="NZ_JAATLL010000002.1"/>
</dbReference>
<dbReference type="AlphaFoldDB" id="A0A968KU02"/>
<accession>A0A968KU02</accession>
<evidence type="ECO:0000256" key="1">
    <source>
        <dbReference type="SAM" id="Phobius"/>
    </source>
</evidence>
<dbReference type="EMBL" id="JAATLM010000001">
    <property type="protein sequence ID" value="NIZ68989.1"/>
    <property type="molecule type" value="Genomic_DNA"/>
</dbReference>
<name>A0A968KU02_9SPIO</name>
<feature type="transmembrane region" description="Helical" evidence="1">
    <location>
        <begin position="96"/>
        <end position="126"/>
    </location>
</feature>
<gene>
    <name evidence="2" type="ORF">HCT48_02000</name>
</gene>
<organism evidence="2 3">
    <name type="scientific">Entomospira culicis</name>
    <dbReference type="NCBI Taxonomy" id="2719989"/>
    <lineage>
        <taxon>Bacteria</taxon>
        <taxon>Pseudomonadati</taxon>
        <taxon>Spirochaetota</taxon>
        <taxon>Spirochaetia</taxon>
        <taxon>Spirochaetales</taxon>
        <taxon>Spirochaetaceae</taxon>
        <taxon>Entomospira</taxon>
    </lineage>
</organism>
<comment type="caution">
    <text evidence="2">The sequence shown here is derived from an EMBL/GenBank/DDBJ whole genome shotgun (WGS) entry which is preliminary data.</text>
</comment>
<dbReference type="Proteomes" id="UP000778951">
    <property type="component" value="Unassembled WGS sequence"/>
</dbReference>
<sequence length="312" mass="36347">MILQGESGYNQGMNANAPYLYLMVANPYFWLFCSALFLAMVLARATTRIKRNIYAYTVRRRHWRTLLLMGSLSGLSAWFGLGVVGTHFVYGSTPLWLYYVTILLVVFLLIRFVPYSGYLILLLILFSGYTSHVVNRQWTLVSYRSFEREPVLGIYHYDLMEQRADLVVMHRPTEVLDRAELARNWHEMGLVANVAFSYASYPKCPVNYRVRGYLLESRPEIFFVYPARYFYPLDFTIFNSSSNVAEDPHLFWYLTLLKPILGLRTVEWELEGTFVSEETPMLFYPSTLRHTVAPLESDLPEPCRFYADGDND</sequence>
<feature type="transmembrane region" description="Helical" evidence="1">
    <location>
        <begin position="28"/>
        <end position="45"/>
    </location>
</feature>
<protein>
    <submittedName>
        <fullName evidence="2">Uncharacterized protein</fullName>
    </submittedName>
</protein>
<evidence type="ECO:0000313" key="2">
    <source>
        <dbReference type="EMBL" id="NIZ68989.1"/>
    </source>
</evidence>
<proteinExistence type="predicted"/>
<reference evidence="2" key="1">
    <citation type="submission" date="2020-03" db="EMBL/GenBank/DDBJ databases">
        <title>Spirochaetal bacteria isolated from arthropods constitute a novel genus Entomospira genus novum within the order Spirochaetales.</title>
        <authorList>
            <person name="Grana-Miraglia L."/>
            <person name="Sikutova S."/>
            <person name="Fingerle V."/>
            <person name="Sing A."/>
            <person name="Castillo-Ramirez S."/>
            <person name="Margos G."/>
            <person name="Rudolf I."/>
        </authorList>
    </citation>
    <scope>NUCLEOTIDE SEQUENCE</scope>
    <source>
        <strain evidence="2">BR149</strain>
    </source>
</reference>
<evidence type="ECO:0000313" key="3">
    <source>
        <dbReference type="Proteomes" id="UP000778951"/>
    </source>
</evidence>
<keyword evidence="1" id="KW-0812">Transmembrane</keyword>